<dbReference type="WBParaSite" id="nRc.2.0.1.t19325-RA">
    <property type="protein sequence ID" value="nRc.2.0.1.t19325-RA"/>
    <property type="gene ID" value="nRc.2.0.1.g19325"/>
</dbReference>
<accession>A0A915IYX8</accession>
<protein>
    <submittedName>
        <fullName evidence="3">Uncharacterized protein</fullName>
    </submittedName>
</protein>
<evidence type="ECO:0000313" key="2">
    <source>
        <dbReference type="Proteomes" id="UP000887565"/>
    </source>
</evidence>
<evidence type="ECO:0000313" key="3">
    <source>
        <dbReference type="WBParaSite" id="nRc.2.0.1.t19325-RA"/>
    </source>
</evidence>
<sequence length="183" mass="20417">MSNGSVQSSCTESVQSKHSNASDLSTKVGGTTIKNDKNAIDDLQILKLMIYKTSFSSFDNPNLRPLVGLTRRALVPMLASPNRRSYWRFAPTTGKSYKYCDPATIRGFGSDSSSNRHSTAMQSISNKDKAMLDLTSRKEFIICYESRTVKESPVFIMTKKDQILITFFLQADVFKSSKAKMSV</sequence>
<keyword evidence="2" id="KW-1185">Reference proteome</keyword>
<feature type="region of interest" description="Disordered" evidence="1">
    <location>
        <begin position="1"/>
        <end position="31"/>
    </location>
</feature>
<evidence type="ECO:0000256" key="1">
    <source>
        <dbReference type="SAM" id="MobiDB-lite"/>
    </source>
</evidence>
<reference evidence="3" key="1">
    <citation type="submission" date="2022-11" db="UniProtKB">
        <authorList>
            <consortium name="WormBaseParasite"/>
        </authorList>
    </citation>
    <scope>IDENTIFICATION</scope>
</reference>
<proteinExistence type="predicted"/>
<name>A0A915IYX8_ROMCU</name>
<dbReference type="AlphaFoldDB" id="A0A915IYX8"/>
<organism evidence="2 3">
    <name type="scientific">Romanomermis culicivorax</name>
    <name type="common">Nematode worm</name>
    <dbReference type="NCBI Taxonomy" id="13658"/>
    <lineage>
        <taxon>Eukaryota</taxon>
        <taxon>Metazoa</taxon>
        <taxon>Ecdysozoa</taxon>
        <taxon>Nematoda</taxon>
        <taxon>Enoplea</taxon>
        <taxon>Dorylaimia</taxon>
        <taxon>Mermithida</taxon>
        <taxon>Mermithoidea</taxon>
        <taxon>Mermithidae</taxon>
        <taxon>Romanomermis</taxon>
    </lineage>
</organism>
<dbReference type="Proteomes" id="UP000887565">
    <property type="component" value="Unplaced"/>
</dbReference>